<feature type="transmembrane region" description="Helical" evidence="11">
    <location>
        <begin position="160"/>
        <end position="181"/>
    </location>
</feature>
<dbReference type="GO" id="GO:0012505">
    <property type="term" value="C:endomembrane system"/>
    <property type="evidence" value="ECO:0007669"/>
    <property type="project" value="UniProtKB-SubCell"/>
</dbReference>
<proteinExistence type="inferred from homology"/>
<evidence type="ECO:0000256" key="3">
    <source>
        <dbReference type="ARBA" id="ARBA00022448"/>
    </source>
</evidence>
<name>A0AAD6R0T0_9ROSI</name>
<gene>
    <name evidence="13" type="ORF">NC653_010226</name>
</gene>
<evidence type="ECO:0000256" key="2">
    <source>
        <dbReference type="ARBA" id="ARBA00005590"/>
    </source>
</evidence>
<evidence type="ECO:0000256" key="11">
    <source>
        <dbReference type="SAM" id="Phobius"/>
    </source>
</evidence>
<dbReference type="PANTHER" id="PTHR48017">
    <property type="entry name" value="OS05G0424000 PROTEIN-RELATED"/>
    <property type="match status" value="1"/>
</dbReference>
<evidence type="ECO:0000256" key="8">
    <source>
        <dbReference type="ARBA" id="ARBA00023136"/>
    </source>
</evidence>
<keyword evidence="3" id="KW-0813">Transport</keyword>
<sequence length="335" mass="37685">MLPYLGKIGTMGRRAPQAMVPFVLDSGPAQIDQILGVENISNSGSPICMGSPLLDYCVGAFVAQRVQPDVQYTSRASTNTGQMFDRFSALGDIAFAFAGHSVALEIQATIPSTPGKPSRNQCGKEWLLLILLSLCVSYLLLVFGNKVEDNILLSLEKPRWLVFAMPVFVIMEAFLVLKMNIQPGQPLRFITRILYVVKGVFFYVRHRVIHIYAYLSCFNKQHAKLKMPQLFAISLQLPRVMWLAIYKPKKFSLSWLANWQYSRGLNFFSLSTDMHYPWRCIDGISPHWSIKADNTTSQGLPVLLLTSLLTKGMLNCSCMLMPMNISFLFISVPVE</sequence>
<dbReference type="GO" id="GO:0015293">
    <property type="term" value="F:symporter activity"/>
    <property type="evidence" value="ECO:0007669"/>
    <property type="project" value="UniProtKB-KW"/>
</dbReference>
<evidence type="ECO:0000256" key="9">
    <source>
        <dbReference type="ARBA" id="ARBA00023294"/>
    </source>
</evidence>
<comment type="similarity">
    <text evidence="2">Belongs to the amino acid/polyamine transporter 2 family. Amino acid/auxin permease (AAAP) (TC 2.A.18.1) subfamily.</text>
</comment>
<comment type="subcellular location">
    <subcellularLocation>
        <location evidence="1">Endomembrane system</location>
        <topology evidence="1">Multi-pass membrane protein</topology>
    </subcellularLocation>
</comment>
<keyword evidence="7 11" id="KW-1133">Transmembrane helix</keyword>
<dbReference type="Pfam" id="PF01490">
    <property type="entry name" value="Aa_trans"/>
    <property type="match status" value="1"/>
</dbReference>
<dbReference type="AlphaFoldDB" id="A0AAD6R0T0"/>
<evidence type="ECO:0000313" key="14">
    <source>
        <dbReference type="Proteomes" id="UP001164929"/>
    </source>
</evidence>
<comment type="caution">
    <text evidence="13">The sequence shown here is derived from an EMBL/GenBank/DDBJ whole genome shotgun (WGS) entry which is preliminary data.</text>
</comment>
<keyword evidence="6" id="KW-0029">Amino-acid transport</keyword>
<dbReference type="InterPro" id="IPR013057">
    <property type="entry name" value="AA_transpt_TM"/>
</dbReference>
<comment type="function">
    <text evidence="10">Carrier protein involved in proton-driven auxin influx. Mediates the formation of auxin gradient from developing leaves (site of auxin biosynthesis) to tips by contributing to the loading of auxin in vascular tissues and facilitating acropetal (base to tip) auxin transport within inner tissues of the root apex, and basipetal (tip to base) auxin transport within outer tissues of the root apex. May be involved in lateral roots and nodules formation.</text>
</comment>
<evidence type="ECO:0000256" key="5">
    <source>
        <dbReference type="ARBA" id="ARBA00022847"/>
    </source>
</evidence>
<evidence type="ECO:0000259" key="12">
    <source>
        <dbReference type="Pfam" id="PF01490"/>
    </source>
</evidence>
<evidence type="ECO:0000256" key="6">
    <source>
        <dbReference type="ARBA" id="ARBA00022970"/>
    </source>
</evidence>
<reference evidence="13 14" key="1">
    <citation type="journal article" date="2023" name="Mol. Ecol. Resour.">
        <title>Chromosome-level genome assembly of a triploid poplar Populus alba 'Berolinensis'.</title>
        <authorList>
            <person name="Chen S."/>
            <person name="Yu Y."/>
            <person name="Wang X."/>
            <person name="Wang S."/>
            <person name="Zhang T."/>
            <person name="Zhou Y."/>
            <person name="He R."/>
            <person name="Meng N."/>
            <person name="Wang Y."/>
            <person name="Liu W."/>
            <person name="Liu Z."/>
            <person name="Liu J."/>
            <person name="Guo Q."/>
            <person name="Huang H."/>
            <person name="Sederoff R.R."/>
            <person name="Wang G."/>
            <person name="Qu G."/>
            <person name="Chen S."/>
        </authorList>
    </citation>
    <scope>NUCLEOTIDE SEQUENCE [LARGE SCALE GENOMIC DNA]</scope>
    <source>
        <strain evidence="13">SC-2020</strain>
    </source>
</reference>
<keyword evidence="4 11" id="KW-0812">Transmembrane</keyword>
<evidence type="ECO:0000256" key="10">
    <source>
        <dbReference type="ARBA" id="ARBA00045588"/>
    </source>
</evidence>
<keyword evidence="9" id="KW-0927">Auxin signaling pathway</keyword>
<keyword evidence="8 11" id="KW-0472">Membrane</keyword>
<protein>
    <recommendedName>
        <fullName evidence="12">Amino acid transporter transmembrane domain-containing protein</fullName>
    </recommendedName>
</protein>
<keyword evidence="14" id="KW-1185">Reference proteome</keyword>
<dbReference type="EMBL" id="JAQIZT010000004">
    <property type="protein sequence ID" value="KAJ6999457.1"/>
    <property type="molecule type" value="Genomic_DNA"/>
</dbReference>
<accession>A0AAD6R0T0</accession>
<organism evidence="13 14">
    <name type="scientific">Populus alba x Populus x berolinensis</name>
    <dbReference type="NCBI Taxonomy" id="444605"/>
    <lineage>
        <taxon>Eukaryota</taxon>
        <taxon>Viridiplantae</taxon>
        <taxon>Streptophyta</taxon>
        <taxon>Embryophyta</taxon>
        <taxon>Tracheophyta</taxon>
        <taxon>Spermatophyta</taxon>
        <taxon>Magnoliopsida</taxon>
        <taxon>eudicotyledons</taxon>
        <taxon>Gunneridae</taxon>
        <taxon>Pentapetalae</taxon>
        <taxon>rosids</taxon>
        <taxon>fabids</taxon>
        <taxon>Malpighiales</taxon>
        <taxon>Salicaceae</taxon>
        <taxon>Saliceae</taxon>
        <taxon>Populus</taxon>
    </lineage>
</organism>
<evidence type="ECO:0000256" key="1">
    <source>
        <dbReference type="ARBA" id="ARBA00004127"/>
    </source>
</evidence>
<evidence type="ECO:0000256" key="7">
    <source>
        <dbReference type="ARBA" id="ARBA00022989"/>
    </source>
</evidence>
<evidence type="ECO:0000313" key="13">
    <source>
        <dbReference type="EMBL" id="KAJ6999457.1"/>
    </source>
</evidence>
<feature type="transmembrane region" description="Helical" evidence="11">
    <location>
        <begin position="126"/>
        <end position="144"/>
    </location>
</feature>
<dbReference type="Proteomes" id="UP001164929">
    <property type="component" value="Chromosome 4"/>
</dbReference>
<dbReference type="GO" id="GO:0009734">
    <property type="term" value="P:auxin-activated signaling pathway"/>
    <property type="evidence" value="ECO:0007669"/>
    <property type="project" value="UniProtKB-KW"/>
</dbReference>
<feature type="domain" description="Amino acid transporter transmembrane" evidence="12">
    <location>
        <begin position="62"/>
        <end position="183"/>
    </location>
</feature>
<dbReference type="GO" id="GO:0006865">
    <property type="term" value="P:amino acid transport"/>
    <property type="evidence" value="ECO:0007669"/>
    <property type="project" value="UniProtKB-KW"/>
</dbReference>
<evidence type="ECO:0000256" key="4">
    <source>
        <dbReference type="ARBA" id="ARBA00022692"/>
    </source>
</evidence>
<keyword evidence="5" id="KW-0769">Symport</keyword>